<gene>
    <name evidence="2" type="ORF">FLAPXU55_02739</name>
</gene>
<reference evidence="2 3" key="1">
    <citation type="submission" date="2020-06" db="EMBL/GenBank/DDBJ databases">
        <authorList>
            <person name="Criscuolo A."/>
        </authorList>
    </citation>
    <scope>NUCLEOTIDE SEQUENCE [LARGE SCALE GENOMIC DNA]</scope>
    <source>
        <strain evidence="2">PXU-55</strain>
    </source>
</reference>
<keyword evidence="1" id="KW-0812">Transmembrane</keyword>
<organism evidence="2 3">
    <name type="scientific">Flavobacterium panici</name>
    <dbReference type="NCBI Taxonomy" id="2654843"/>
    <lineage>
        <taxon>Bacteria</taxon>
        <taxon>Pseudomonadati</taxon>
        <taxon>Bacteroidota</taxon>
        <taxon>Flavobacteriia</taxon>
        <taxon>Flavobacteriales</taxon>
        <taxon>Flavobacteriaceae</taxon>
        <taxon>Flavobacterium</taxon>
    </lineage>
</organism>
<dbReference type="Proteomes" id="UP000533639">
    <property type="component" value="Unassembled WGS sequence"/>
</dbReference>
<dbReference type="RefSeq" id="WP_053471735.1">
    <property type="nucleotide sequence ID" value="NZ_CAIJDE010000044.1"/>
</dbReference>
<proteinExistence type="predicted"/>
<keyword evidence="1" id="KW-0472">Membrane</keyword>
<feature type="transmembrane region" description="Helical" evidence="1">
    <location>
        <begin position="88"/>
        <end position="109"/>
    </location>
</feature>
<feature type="transmembrane region" description="Helical" evidence="1">
    <location>
        <begin position="9"/>
        <end position="33"/>
    </location>
</feature>
<protein>
    <submittedName>
        <fullName evidence="2">Uncharacterized protein</fullName>
    </submittedName>
</protein>
<evidence type="ECO:0000256" key="1">
    <source>
        <dbReference type="SAM" id="Phobius"/>
    </source>
</evidence>
<dbReference type="EMBL" id="CAIJDE010000044">
    <property type="protein sequence ID" value="CAC9975036.1"/>
    <property type="molecule type" value="Genomic_DNA"/>
</dbReference>
<feature type="transmembrane region" description="Helical" evidence="1">
    <location>
        <begin position="59"/>
        <end position="81"/>
    </location>
</feature>
<evidence type="ECO:0000313" key="3">
    <source>
        <dbReference type="Proteomes" id="UP000533639"/>
    </source>
</evidence>
<accession>A0A9N8J2F5</accession>
<feature type="transmembrane region" description="Helical" evidence="1">
    <location>
        <begin position="115"/>
        <end position="134"/>
    </location>
</feature>
<sequence length="142" mass="15330">MNPVLRNTLAVIAGIIIGSIVNMSIILISGSIIPPPDGVDNTTMEGLQKTMHLFEVQHFIFPFLAHAIGTFAGAVTTALIAINHKKKLALVIGAFFLLGGIVSVCSLPAPMWFTFIDLVFAYIPTAYLALRLVCKKTQKTAY</sequence>
<comment type="caution">
    <text evidence="2">The sequence shown here is derived from an EMBL/GenBank/DDBJ whole genome shotgun (WGS) entry which is preliminary data.</text>
</comment>
<name>A0A9N8J2F5_9FLAO</name>
<keyword evidence="1" id="KW-1133">Transmembrane helix</keyword>
<dbReference type="AlphaFoldDB" id="A0A9N8J2F5"/>
<evidence type="ECO:0000313" key="2">
    <source>
        <dbReference type="EMBL" id="CAC9975036.1"/>
    </source>
</evidence>
<keyword evidence="3" id="KW-1185">Reference proteome</keyword>